<dbReference type="EMBL" id="QTSX02007181">
    <property type="protein sequence ID" value="KAJ9050011.1"/>
    <property type="molecule type" value="Genomic_DNA"/>
</dbReference>
<organism evidence="1 2">
    <name type="scientific">Entomophthora muscae</name>
    <dbReference type="NCBI Taxonomy" id="34485"/>
    <lineage>
        <taxon>Eukaryota</taxon>
        <taxon>Fungi</taxon>
        <taxon>Fungi incertae sedis</taxon>
        <taxon>Zoopagomycota</taxon>
        <taxon>Entomophthoromycotina</taxon>
        <taxon>Entomophthoromycetes</taxon>
        <taxon>Entomophthorales</taxon>
        <taxon>Entomophthoraceae</taxon>
        <taxon>Entomophthora</taxon>
    </lineage>
</organism>
<evidence type="ECO:0000313" key="2">
    <source>
        <dbReference type="Proteomes" id="UP001165960"/>
    </source>
</evidence>
<name>A0ACC2RIV1_9FUNG</name>
<proteinExistence type="predicted"/>
<comment type="caution">
    <text evidence="1">The sequence shown here is derived from an EMBL/GenBank/DDBJ whole genome shotgun (WGS) entry which is preliminary data.</text>
</comment>
<sequence>MSQEGNGNKSQGQDDATPDQARKTKATLSKQPPKEKNAYQDPHAFSKPEADSPTPPHSPFAYSPSGPQEKHVHFSDEDKNEQVFENDFGDHSSATSEEEPILE</sequence>
<dbReference type="Proteomes" id="UP001165960">
    <property type="component" value="Unassembled WGS sequence"/>
</dbReference>
<protein>
    <submittedName>
        <fullName evidence="1">Uncharacterized protein</fullName>
    </submittedName>
</protein>
<evidence type="ECO:0000313" key="1">
    <source>
        <dbReference type="EMBL" id="KAJ9050011.1"/>
    </source>
</evidence>
<keyword evidence="2" id="KW-1185">Reference proteome</keyword>
<reference evidence="1" key="1">
    <citation type="submission" date="2022-04" db="EMBL/GenBank/DDBJ databases">
        <title>Genome of the entomopathogenic fungus Entomophthora muscae.</title>
        <authorList>
            <person name="Elya C."/>
            <person name="Lovett B.R."/>
            <person name="Lee E."/>
            <person name="Macias A.M."/>
            <person name="Hajek A.E."/>
            <person name="De Bivort B.L."/>
            <person name="Kasson M.T."/>
            <person name="De Fine Licht H.H."/>
            <person name="Stajich J.E."/>
        </authorList>
    </citation>
    <scope>NUCLEOTIDE SEQUENCE</scope>
    <source>
        <strain evidence="1">Berkeley</strain>
    </source>
</reference>
<accession>A0ACC2RIV1</accession>
<gene>
    <name evidence="1" type="ORF">DSO57_1018600</name>
</gene>